<dbReference type="EMBL" id="FOUB01000060">
    <property type="protein sequence ID" value="SFM84804.1"/>
    <property type="molecule type" value="Genomic_DNA"/>
</dbReference>
<dbReference type="Proteomes" id="UP000183287">
    <property type="component" value="Unassembled WGS sequence"/>
</dbReference>
<dbReference type="AlphaFoldDB" id="A0A1I4U737"/>
<organism evidence="1 2">
    <name type="scientific">Nitrosomonas communis</name>
    <dbReference type="NCBI Taxonomy" id="44574"/>
    <lineage>
        <taxon>Bacteria</taxon>
        <taxon>Pseudomonadati</taxon>
        <taxon>Pseudomonadota</taxon>
        <taxon>Betaproteobacteria</taxon>
        <taxon>Nitrosomonadales</taxon>
        <taxon>Nitrosomonadaceae</taxon>
        <taxon>Nitrosomonas</taxon>
    </lineage>
</organism>
<proteinExistence type="predicted"/>
<accession>A0A1I4U737</accession>
<gene>
    <name evidence="1" type="ORF">SAMN05421863_106017</name>
</gene>
<keyword evidence="2" id="KW-1185">Reference proteome</keyword>
<protein>
    <submittedName>
        <fullName evidence="1">Uncharacterized protein</fullName>
    </submittedName>
</protein>
<name>A0A1I4U737_9PROT</name>
<reference evidence="2" key="1">
    <citation type="submission" date="2016-10" db="EMBL/GenBank/DDBJ databases">
        <authorList>
            <person name="Varghese N."/>
            <person name="Submissions S."/>
        </authorList>
    </citation>
    <scope>NUCLEOTIDE SEQUENCE [LARGE SCALE GENOMIC DNA]</scope>
    <source>
        <strain evidence="2">Nm44</strain>
    </source>
</reference>
<dbReference type="RefSeq" id="WP_074906674.1">
    <property type="nucleotide sequence ID" value="NZ_FOUB01000060.1"/>
</dbReference>
<sequence>MKIMKRNLPVDILSDTSTTPYTDEVMADLMVNNYASDLIKEYWNNPDIYSVLDHSLLGLAVAWF</sequence>
<evidence type="ECO:0000313" key="2">
    <source>
        <dbReference type="Proteomes" id="UP000183287"/>
    </source>
</evidence>
<evidence type="ECO:0000313" key="1">
    <source>
        <dbReference type="EMBL" id="SFM84804.1"/>
    </source>
</evidence>
<dbReference type="OrthoDB" id="8549108at2"/>